<comment type="subcellular location">
    <subcellularLocation>
        <location evidence="1">Membrane</location>
        <topology evidence="1">Multi-pass membrane protein</topology>
    </subcellularLocation>
</comment>
<keyword evidence="2 5" id="KW-0812">Transmembrane</keyword>
<comment type="caution">
    <text evidence="6">The sequence shown here is derived from an EMBL/GenBank/DDBJ whole genome shotgun (WGS) entry which is preliminary data.</text>
</comment>
<dbReference type="Gene3D" id="1.20.1250.20">
    <property type="entry name" value="MFS general substrate transporter like domains"/>
    <property type="match status" value="1"/>
</dbReference>
<dbReference type="Pfam" id="PF07690">
    <property type="entry name" value="MFS_1"/>
    <property type="match status" value="1"/>
</dbReference>
<evidence type="ECO:0000256" key="1">
    <source>
        <dbReference type="ARBA" id="ARBA00004141"/>
    </source>
</evidence>
<dbReference type="InterPro" id="IPR011701">
    <property type="entry name" value="MFS"/>
</dbReference>
<protein>
    <submittedName>
        <fullName evidence="6">Similar to An03g00310</fullName>
    </submittedName>
</protein>
<feature type="transmembrane region" description="Helical" evidence="5">
    <location>
        <begin position="212"/>
        <end position="229"/>
    </location>
</feature>
<dbReference type="AlphaFoldDB" id="A0A100IJ77"/>
<organism evidence="6 7">
    <name type="scientific">Aspergillus niger</name>
    <dbReference type="NCBI Taxonomy" id="5061"/>
    <lineage>
        <taxon>Eukaryota</taxon>
        <taxon>Fungi</taxon>
        <taxon>Dikarya</taxon>
        <taxon>Ascomycota</taxon>
        <taxon>Pezizomycotina</taxon>
        <taxon>Eurotiomycetes</taxon>
        <taxon>Eurotiomycetidae</taxon>
        <taxon>Eurotiales</taxon>
        <taxon>Aspergillaceae</taxon>
        <taxon>Aspergillus</taxon>
        <taxon>Aspergillus subgen. Circumdati</taxon>
    </lineage>
</organism>
<feature type="transmembrane region" description="Helical" evidence="5">
    <location>
        <begin position="93"/>
        <end position="112"/>
    </location>
</feature>
<dbReference type="InterPro" id="IPR036259">
    <property type="entry name" value="MFS_trans_sf"/>
</dbReference>
<keyword evidence="3 5" id="KW-1133">Transmembrane helix</keyword>
<evidence type="ECO:0000256" key="5">
    <source>
        <dbReference type="SAM" id="Phobius"/>
    </source>
</evidence>
<dbReference type="VEuPathDB" id="FungiDB:ASPNIDRAFT2_1159247"/>
<dbReference type="VEuPathDB" id="FungiDB:M747DRAFT_60576"/>
<feature type="transmembrane region" description="Helical" evidence="5">
    <location>
        <begin position="183"/>
        <end position="200"/>
    </location>
</feature>
<keyword evidence="4 5" id="KW-0472">Membrane</keyword>
<feature type="transmembrane region" description="Helical" evidence="5">
    <location>
        <begin position="48"/>
        <end position="73"/>
    </location>
</feature>
<feature type="transmembrane region" description="Helical" evidence="5">
    <location>
        <begin position="124"/>
        <end position="146"/>
    </location>
</feature>
<name>A0A100IJ77_ASPNG</name>
<dbReference type="VEuPathDB" id="FungiDB:ATCC64974_82720"/>
<dbReference type="PANTHER" id="PTHR23502:SF34">
    <property type="entry name" value="PROTEIN HOL1"/>
    <property type="match status" value="1"/>
</dbReference>
<evidence type="ECO:0000256" key="4">
    <source>
        <dbReference type="ARBA" id="ARBA00023136"/>
    </source>
</evidence>
<sequence>MDSATTDTHTHKLGTLRIRHHETNEVILIPSPTADPNDPLNWSRKHRYFLAVVACLAVFFCNFLAAGPSVAISETTIDFLGPMGPDFSSHVSQVSYFFTSAALYQGVGMLFWMPLIVKYGRRPIYVLSFLAYFGTALWCGFAQSYAVELTGRIVLGLTAGAGECLGPLTIADIFFLHERGTVMAIYTAALSMGVAGGPLRSYSDNTFTMARSILYSMLFASLVLASIIIEDPSNIVPPEDWADDNAYVFDWHTTGEAYQTIPIIGPYTYNQQTGAIDHRSLETTANDTSVVVIANRSDVTITHSTITKFGYSSALNQASFYGVNAAVNNANHSTLRLSNVNVTTHNGAANVYTYGTGSVTYADNTWLYSSGPVSHGFYAAGNGTIYAKDVQVYSGGTRCSAFSGDYPAGYIHAENAVVHTDGVGSAICFLQGLCNMTNVVGYAAKSPAMISDGALSDVIGIWKNSDLTAGLLGGIVMISDSTIRNGTTVVLDNTRLTVLGEGNPGLWFGNIIATVDLIAASINTSSGILAVSNYSFLTQDFDYYAGYEENNNLSPAQATINVKDSTLSGSLVAYNESSISFNLQSFSHWNGMAKVGLGAAYLSVSLDNTSTWTLTGDPVLQSFANSNSTLTNVFSNGFDILYDSDSLVNAAWKGETYELQGGGKLRPS</sequence>
<gene>
    <name evidence="6" type="ORF">ABL_04915</name>
</gene>
<dbReference type="PANTHER" id="PTHR23502">
    <property type="entry name" value="MAJOR FACILITATOR SUPERFAMILY"/>
    <property type="match status" value="1"/>
</dbReference>
<dbReference type="VEuPathDB" id="FungiDB:M747DRAFT_353164"/>
<reference evidence="7" key="1">
    <citation type="journal article" date="2016" name="Genome Announc.">
        <title>Draft genome sequence of Aspergillus niger strain An76.</title>
        <authorList>
            <person name="Gong W."/>
            <person name="Cheng Z."/>
            <person name="Zhang H."/>
            <person name="Liu L."/>
            <person name="Gao P."/>
            <person name="Wang L."/>
        </authorList>
    </citation>
    <scope>NUCLEOTIDE SEQUENCE [LARGE SCALE GENOMIC DNA]</scope>
    <source>
        <strain evidence="7">An76</strain>
    </source>
</reference>
<evidence type="ECO:0000256" key="2">
    <source>
        <dbReference type="ARBA" id="ARBA00022692"/>
    </source>
</evidence>
<dbReference type="OrthoDB" id="10018600at2759"/>
<accession>A0A100IJ77</accession>
<dbReference type="GO" id="GO:0022857">
    <property type="term" value="F:transmembrane transporter activity"/>
    <property type="evidence" value="ECO:0007669"/>
    <property type="project" value="InterPro"/>
</dbReference>
<evidence type="ECO:0000313" key="6">
    <source>
        <dbReference type="EMBL" id="GAQ42254.1"/>
    </source>
</evidence>
<dbReference type="VEuPathDB" id="FungiDB:An03g00310"/>
<dbReference type="VEuPathDB" id="FungiDB:ATCC64974_82730"/>
<dbReference type="Gene3D" id="2.160.20.20">
    <property type="match status" value="1"/>
</dbReference>
<dbReference type="VEuPathDB" id="FungiDB:An03g00320"/>
<dbReference type="VEuPathDB" id="FungiDB:ASPNIDRAFT2_1124939"/>
<dbReference type="InterPro" id="IPR012332">
    <property type="entry name" value="Autotransporter_pectin_lyase_C"/>
</dbReference>
<evidence type="ECO:0000313" key="7">
    <source>
        <dbReference type="Proteomes" id="UP000068243"/>
    </source>
</evidence>
<dbReference type="SUPFAM" id="SSF103473">
    <property type="entry name" value="MFS general substrate transporter"/>
    <property type="match status" value="1"/>
</dbReference>
<evidence type="ECO:0000256" key="3">
    <source>
        <dbReference type="ARBA" id="ARBA00022989"/>
    </source>
</evidence>
<dbReference type="GO" id="GO:0005886">
    <property type="term" value="C:plasma membrane"/>
    <property type="evidence" value="ECO:0007669"/>
    <property type="project" value="TreeGrafter"/>
</dbReference>
<proteinExistence type="predicted"/>
<dbReference type="EMBL" id="BCMY01000007">
    <property type="protein sequence ID" value="GAQ42254.1"/>
    <property type="molecule type" value="Genomic_DNA"/>
</dbReference>
<dbReference type="Proteomes" id="UP000068243">
    <property type="component" value="Unassembled WGS sequence"/>
</dbReference>
<dbReference type="OMA" id="WADDNAY"/>